<dbReference type="SMART" id="SM00829">
    <property type="entry name" value="PKS_ER"/>
    <property type="match status" value="1"/>
</dbReference>
<dbReference type="InterPro" id="IPR013149">
    <property type="entry name" value="ADH-like_C"/>
</dbReference>
<dbReference type="EMBL" id="CP046956">
    <property type="protein sequence ID" value="QTM99740.1"/>
    <property type="molecule type" value="Genomic_DNA"/>
</dbReference>
<protein>
    <submittedName>
        <fullName evidence="4">Zinc-binding dehydrogenase</fullName>
    </submittedName>
</protein>
<evidence type="ECO:0000313" key="4">
    <source>
        <dbReference type="EMBL" id="QTM99740.1"/>
    </source>
</evidence>
<dbReference type="Pfam" id="PF00107">
    <property type="entry name" value="ADH_zinc_N"/>
    <property type="match status" value="1"/>
</dbReference>
<dbReference type="InterPro" id="IPR020843">
    <property type="entry name" value="ER"/>
</dbReference>
<dbReference type="RefSeq" id="WP_209364911.1">
    <property type="nucleotide sequence ID" value="NZ_CP046956.1"/>
</dbReference>
<evidence type="ECO:0000256" key="2">
    <source>
        <dbReference type="ARBA" id="ARBA00023002"/>
    </source>
</evidence>
<feature type="domain" description="Enoyl reductase (ER)" evidence="3">
    <location>
        <begin position="10"/>
        <end position="320"/>
    </location>
</feature>
<dbReference type="InterPro" id="IPR011032">
    <property type="entry name" value="GroES-like_sf"/>
</dbReference>
<dbReference type="Proteomes" id="UP000665043">
    <property type="component" value="Chromosome"/>
</dbReference>
<dbReference type="SUPFAM" id="SSF51735">
    <property type="entry name" value="NAD(P)-binding Rossmann-fold domains"/>
    <property type="match status" value="1"/>
</dbReference>
<dbReference type="InterPro" id="IPR013154">
    <property type="entry name" value="ADH-like_N"/>
</dbReference>
<name>A0ABX7VVW5_9BACI</name>
<keyword evidence="1" id="KW-0521">NADP</keyword>
<evidence type="ECO:0000313" key="5">
    <source>
        <dbReference type="Proteomes" id="UP000665043"/>
    </source>
</evidence>
<keyword evidence="2" id="KW-0560">Oxidoreductase</keyword>
<dbReference type="PANTHER" id="PTHR48106">
    <property type="entry name" value="QUINONE OXIDOREDUCTASE PIG3-RELATED"/>
    <property type="match status" value="1"/>
</dbReference>
<reference evidence="4 5" key="1">
    <citation type="submission" date="2019-12" db="EMBL/GenBank/DDBJ databases">
        <title>The whole genome sequencing of a strain isolated from a Mars analog, Dalangtan Playa.</title>
        <authorList>
            <person name="Huang T."/>
        </authorList>
    </citation>
    <scope>NUCLEOTIDE SEQUENCE [LARGE SCALE GENOMIC DNA]</scope>
    <source>
        <strain evidence="4 5">DP4-553-S</strain>
    </source>
</reference>
<sequence>MKGIVVNKFGGPEVLEHVEMEIPKIKENEVLIKVVHTSVNYADIKNRSGRKWKGPIPFVPGLDAAGTVVEAGDKVEGFRPGDRVICFPRLGSYAEYAVANEKLTFSIPEQLDFTSAAACPTVGFLGYHLLKWIARINEGETVLIHAAAGGVGSTAVQLAKIMGAGSVIGTVSREEKLQVVKDAGADHVIGYEHFADRVKEITEGKGVDIVLDSVSGRIFEESLDCLSHFGRLVHFGNSSGSTGTVEAKQLHASCRSVLGFSLGTTRKERPEVLQETAAGVLHYMTTGQLGIKVGKKLPLRNAREAYQLLESRKSVGKIILEITK</sequence>
<evidence type="ECO:0000259" key="3">
    <source>
        <dbReference type="SMART" id="SM00829"/>
    </source>
</evidence>
<dbReference type="PANTHER" id="PTHR48106:SF13">
    <property type="entry name" value="QUINONE OXIDOREDUCTASE-RELATED"/>
    <property type="match status" value="1"/>
</dbReference>
<evidence type="ECO:0000256" key="1">
    <source>
        <dbReference type="ARBA" id="ARBA00022857"/>
    </source>
</evidence>
<keyword evidence="5" id="KW-1185">Reference proteome</keyword>
<dbReference type="PROSITE" id="PS01162">
    <property type="entry name" value="QOR_ZETA_CRYSTAL"/>
    <property type="match status" value="1"/>
</dbReference>
<dbReference type="Pfam" id="PF08240">
    <property type="entry name" value="ADH_N"/>
    <property type="match status" value="1"/>
</dbReference>
<dbReference type="InterPro" id="IPR036291">
    <property type="entry name" value="NAD(P)-bd_dom_sf"/>
</dbReference>
<proteinExistence type="predicted"/>
<dbReference type="Gene3D" id="3.40.50.720">
    <property type="entry name" value="NAD(P)-binding Rossmann-like Domain"/>
    <property type="match status" value="1"/>
</dbReference>
<dbReference type="Gene3D" id="3.90.180.10">
    <property type="entry name" value="Medium-chain alcohol dehydrogenases, catalytic domain"/>
    <property type="match status" value="1"/>
</dbReference>
<accession>A0ABX7VVW5</accession>
<gene>
    <name evidence="4" type="ORF">ERJ70_10770</name>
</gene>
<dbReference type="InterPro" id="IPR002364">
    <property type="entry name" value="Quin_OxRdtase/zeta-crystal_CS"/>
</dbReference>
<dbReference type="CDD" id="cd08241">
    <property type="entry name" value="QOR1"/>
    <property type="match status" value="1"/>
</dbReference>
<organism evidence="4 5">
    <name type="scientific">Sediminibacillus dalangtanensis</name>
    <dbReference type="NCBI Taxonomy" id="2729421"/>
    <lineage>
        <taxon>Bacteria</taxon>
        <taxon>Bacillati</taxon>
        <taxon>Bacillota</taxon>
        <taxon>Bacilli</taxon>
        <taxon>Bacillales</taxon>
        <taxon>Bacillaceae</taxon>
        <taxon>Sediminibacillus</taxon>
    </lineage>
</organism>
<dbReference type="SUPFAM" id="SSF50129">
    <property type="entry name" value="GroES-like"/>
    <property type="match status" value="1"/>
</dbReference>